<sequence>MYRNTNLPWEKRSILLSTPNGNDVRLDNFQGLWMQPDDLESGQKASKRGCDGVRHHWDGVNSNEKNREKKEEKADDEMHTPPWGGSAFYEVSVKFIATLSPGEVSVSADWMRIGDVFPAPEGQG</sequence>
<feature type="region of interest" description="Disordered" evidence="1">
    <location>
        <begin position="39"/>
        <end position="83"/>
    </location>
</feature>
<comment type="caution">
    <text evidence="2">The sequence shown here is derived from an EMBL/GenBank/DDBJ whole genome shotgun (WGS) entry which is preliminary data.</text>
</comment>
<feature type="compositionally biased region" description="Basic and acidic residues" evidence="1">
    <location>
        <begin position="48"/>
        <end position="79"/>
    </location>
</feature>
<organism evidence="2 3">
    <name type="scientific">Argiope bruennichi</name>
    <name type="common">Wasp spider</name>
    <name type="synonym">Aranea bruennichi</name>
    <dbReference type="NCBI Taxonomy" id="94029"/>
    <lineage>
        <taxon>Eukaryota</taxon>
        <taxon>Metazoa</taxon>
        <taxon>Ecdysozoa</taxon>
        <taxon>Arthropoda</taxon>
        <taxon>Chelicerata</taxon>
        <taxon>Arachnida</taxon>
        <taxon>Araneae</taxon>
        <taxon>Araneomorphae</taxon>
        <taxon>Entelegynae</taxon>
        <taxon>Araneoidea</taxon>
        <taxon>Araneidae</taxon>
        <taxon>Argiope</taxon>
    </lineage>
</organism>
<dbReference type="AlphaFoldDB" id="A0A8T0ELK2"/>
<evidence type="ECO:0000256" key="1">
    <source>
        <dbReference type="SAM" id="MobiDB-lite"/>
    </source>
</evidence>
<dbReference type="Proteomes" id="UP000807504">
    <property type="component" value="Unassembled WGS sequence"/>
</dbReference>
<accession>A0A8T0ELK2</accession>
<evidence type="ECO:0000313" key="3">
    <source>
        <dbReference type="Proteomes" id="UP000807504"/>
    </source>
</evidence>
<gene>
    <name evidence="2" type="ORF">HNY73_015782</name>
</gene>
<reference evidence="2" key="2">
    <citation type="submission" date="2020-06" db="EMBL/GenBank/DDBJ databases">
        <authorList>
            <person name="Sheffer M."/>
        </authorList>
    </citation>
    <scope>NUCLEOTIDE SEQUENCE</scope>
</reference>
<proteinExistence type="predicted"/>
<name>A0A8T0ELK2_ARGBR</name>
<evidence type="ECO:0000313" key="2">
    <source>
        <dbReference type="EMBL" id="KAF8773089.1"/>
    </source>
</evidence>
<protein>
    <submittedName>
        <fullName evidence="2">Uncharacterized protein</fullName>
    </submittedName>
</protein>
<dbReference type="EMBL" id="JABXBU010002227">
    <property type="protein sequence ID" value="KAF8773089.1"/>
    <property type="molecule type" value="Genomic_DNA"/>
</dbReference>
<keyword evidence="3" id="KW-1185">Reference proteome</keyword>
<reference evidence="2" key="1">
    <citation type="journal article" date="2020" name="bioRxiv">
        <title>Chromosome-level reference genome of the European wasp spider Argiope bruennichi: a resource for studies on range expansion and evolutionary adaptation.</title>
        <authorList>
            <person name="Sheffer M.M."/>
            <person name="Hoppe A."/>
            <person name="Krehenwinkel H."/>
            <person name="Uhl G."/>
            <person name="Kuss A.W."/>
            <person name="Jensen L."/>
            <person name="Jensen C."/>
            <person name="Gillespie R.G."/>
            <person name="Hoff K.J."/>
            <person name="Prost S."/>
        </authorList>
    </citation>
    <scope>NUCLEOTIDE SEQUENCE</scope>
</reference>